<keyword evidence="1" id="KW-0812">Transmembrane</keyword>
<dbReference type="RefSeq" id="WP_012662636.1">
    <property type="nucleotide sequence ID" value="NC_012108.1"/>
</dbReference>
<dbReference type="OrthoDB" id="9794343at2"/>
<dbReference type="eggNOG" id="COG3216">
    <property type="taxonomic scope" value="Bacteria"/>
</dbReference>
<dbReference type="HOGENOM" id="CLU_102912_1_0_7"/>
<dbReference type="EMBL" id="CP001087">
    <property type="protein sequence ID" value="ACN13387.1"/>
    <property type="molecule type" value="Genomic_DNA"/>
</dbReference>
<sequence>MENEQKNKERGKLAQQVDQMLSRVRELQGNPHYVALGMAIGVFVSITPTIPFHTVIAVAMAYLLGASRPAAIIGVWVSNPFTVVFLYIACYKLGIVLFGNRLGDAETVKALVAAMESGIPLKEQIHVFVDFFHTRLKLFFAMIAGGVLLGIPCGIIAYFVTKDFVKKLHRQKKIKTQGTL</sequence>
<feature type="domain" description="DUF2062" evidence="2">
    <location>
        <begin position="17"/>
        <end position="172"/>
    </location>
</feature>
<keyword evidence="1" id="KW-1133">Transmembrane helix</keyword>
<gene>
    <name evidence="3" type="ordered locus">HRM2_02650</name>
</gene>
<dbReference type="Proteomes" id="UP000000442">
    <property type="component" value="Chromosome"/>
</dbReference>
<name>C0QFJ1_DESAH</name>
<evidence type="ECO:0000256" key="1">
    <source>
        <dbReference type="SAM" id="Phobius"/>
    </source>
</evidence>
<dbReference type="KEGG" id="dat:HRM2_02650"/>
<feature type="transmembrane region" description="Helical" evidence="1">
    <location>
        <begin position="33"/>
        <end position="64"/>
    </location>
</feature>
<dbReference type="InterPro" id="IPR018639">
    <property type="entry name" value="DUF2062"/>
</dbReference>
<evidence type="ECO:0000313" key="4">
    <source>
        <dbReference type="Proteomes" id="UP000000442"/>
    </source>
</evidence>
<evidence type="ECO:0000313" key="3">
    <source>
        <dbReference type="EMBL" id="ACN13387.1"/>
    </source>
</evidence>
<evidence type="ECO:0000259" key="2">
    <source>
        <dbReference type="Pfam" id="PF09835"/>
    </source>
</evidence>
<keyword evidence="1" id="KW-0472">Membrane</keyword>
<protein>
    <recommendedName>
        <fullName evidence="2">DUF2062 domain-containing protein</fullName>
    </recommendedName>
</protein>
<dbReference type="Pfam" id="PF09835">
    <property type="entry name" value="DUF2062"/>
    <property type="match status" value="1"/>
</dbReference>
<dbReference type="PANTHER" id="PTHR40547">
    <property type="entry name" value="SLL0298 PROTEIN"/>
    <property type="match status" value="1"/>
</dbReference>
<proteinExistence type="predicted"/>
<keyword evidence="4" id="KW-1185">Reference proteome</keyword>
<dbReference type="STRING" id="177437.HRM2_02650"/>
<feature type="transmembrane region" description="Helical" evidence="1">
    <location>
        <begin position="138"/>
        <end position="160"/>
    </location>
</feature>
<dbReference type="PANTHER" id="PTHR40547:SF1">
    <property type="entry name" value="SLL0298 PROTEIN"/>
    <property type="match status" value="1"/>
</dbReference>
<organism evidence="3 4">
    <name type="scientific">Desulforapulum autotrophicum (strain ATCC 43914 / DSM 3382 / VKM B-1955 / HRM2)</name>
    <name type="common">Desulfobacterium autotrophicum</name>
    <dbReference type="NCBI Taxonomy" id="177437"/>
    <lineage>
        <taxon>Bacteria</taxon>
        <taxon>Pseudomonadati</taxon>
        <taxon>Thermodesulfobacteriota</taxon>
        <taxon>Desulfobacteria</taxon>
        <taxon>Desulfobacterales</taxon>
        <taxon>Desulfobacteraceae</taxon>
        <taxon>Desulforapulum</taxon>
    </lineage>
</organism>
<reference evidence="3 4" key="1">
    <citation type="journal article" date="2009" name="Environ. Microbiol.">
        <title>Genome sequence of Desulfobacterium autotrophicum HRM2, a marine sulfate reducer oxidizing organic carbon completely to carbon dioxide.</title>
        <authorList>
            <person name="Strittmatter A.W."/>
            <person name="Liesegang H."/>
            <person name="Rabus R."/>
            <person name="Decker I."/>
            <person name="Amann J."/>
            <person name="Andres S."/>
            <person name="Henne A."/>
            <person name="Fricke W.F."/>
            <person name="Martinez-Arias R."/>
            <person name="Bartels D."/>
            <person name="Goesmann A."/>
            <person name="Krause L."/>
            <person name="Puehler A."/>
            <person name="Klenk H.P."/>
            <person name="Richter M."/>
            <person name="Schuler M."/>
            <person name="Gloeckner F.O."/>
            <person name="Meyerdierks A."/>
            <person name="Gottschalk G."/>
            <person name="Amann R."/>
        </authorList>
    </citation>
    <scope>NUCLEOTIDE SEQUENCE [LARGE SCALE GENOMIC DNA]</scope>
    <source>
        <strain evidence="4">ATCC 43914 / DSM 3382 / HRM2</strain>
    </source>
</reference>
<dbReference type="AlphaFoldDB" id="C0QFJ1"/>
<accession>C0QFJ1</accession>